<dbReference type="InterPro" id="IPR047084">
    <property type="entry name" value="GFAT_N"/>
</dbReference>
<dbReference type="SUPFAM" id="SSF53697">
    <property type="entry name" value="SIS domain"/>
    <property type="match status" value="1"/>
</dbReference>
<feature type="domain" description="SIS" evidence="12">
    <location>
        <begin position="459"/>
        <end position="600"/>
    </location>
</feature>
<dbReference type="PANTHER" id="PTHR10937">
    <property type="entry name" value="GLUCOSAMINE--FRUCTOSE-6-PHOSPHATE AMINOTRANSFERASE, ISOMERIZING"/>
    <property type="match status" value="1"/>
</dbReference>
<dbReference type="CDD" id="cd05009">
    <property type="entry name" value="SIS_GlmS_GlmD_2"/>
    <property type="match status" value="1"/>
</dbReference>
<evidence type="ECO:0000256" key="5">
    <source>
        <dbReference type="ARBA" id="ARBA00022490"/>
    </source>
</evidence>
<dbReference type="InterPro" id="IPR017932">
    <property type="entry name" value="GATase_2_dom"/>
</dbReference>
<evidence type="ECO:0000256" key="9">
    <source>
        <dbReference type="ARBA" id="ARBA00022962"/>
    </source>
</evidence>
<dbReference type="PROSITE" id="PS51278">
    <property type="entry name" value="GATASE_TYPE_2"/>
    <property type="match status" value="1"/>
</dbReference>
<dbReference type="CDD" id="cd00714">
    <property type="entry name" value="GFAT"/>
    <property type="match status" value="1"/>
</dbReference>
<dbReference type="KEGG" id="parl:PEC302110_40810"/>
<dbReference type="Proteomes" id="UP001377830">
    <property type="component" value="Chromosome"/>
</dbReference>
<reference evidence="14" key="1">
    <citation type="journal article" date="2024" name="Int. J. Syst. Evol. Microbiol.">
        <title>Pectobacterium araliae sp. nov., a pathogen causing bacterial soft rot of Japanese angelica tree in Japan.</title>
        <authorList>
            <person name="Sawada H."/>
            <person name="Someya N."/>
            <person name="Morohoshi T."/>
            <person name="Ono M."/>
            <person name="Satou M."/>
        </authorList>
    </citation>
    <scope>NUCLEOTIDE SEQUENCE [LARGE SCALE GENOMIC DNA]</scope>
    <source>
        <strain evidence="14">MAFF 302110</strain>
    </source>
</reference>
<evidence type="ECO:0000256" key="4">
    <source>
        <dbReference type="ARBA" id="ARBA00016090"/>
    </source>
</evidence>
<evidence type="ECO:0000313" key="14">
    <source>
        <dbReference type="Proteomes" id="UP001377830"/>
    </source>
</evidence>
<dbReference type="CDD" id="cd05008">
    <property type="entry name" value="SIS_GlmS_GlmD_1"/>
    <property type="match status" value="1"/>
</dbReference>
<feature type="initiator methionine" description="Removed" evidence="10">
    <location>
        <position position="1"/>
    </location>
</feature>
<dbReference type="EMBL" id="AP028908">
    <property type="protein sequence ID" value="BES86984.1"/>
    <property type="molecule type" value="Genomic_DNA"/>
</dbReference>
<keyword evidence="14" id="KW-1185">Reference proteome</keyword>
<evidence type="ECO:0000256" key="8">
    <source>
        <dbReference type="ARBA" id="ARBA00022737"/>
    </source>
</evidence>
<keyword evidence="7 10" id="KW-0808">Transferase</keyword>
<keyword evidence="5 10" id="KW-0963">Cytoplasm</keyword>
<comment type="subcellular location">
    <subcellularLocation>
        <location evidence="2 10">Cytoplasm</location>
    </subcellularLocation>
</comment>
<dbReference type="NCBIfam" id="TIGR01135">
    <property type="entry name" value="glmS"/>
    <property type="match status" value="1"/>
</dbReference>
<dbReference type="GO" id="GO:0097367">
    <property type="term" value="F:carbohydrate derivative binding"/>
    <property type="evidence" value="ECO:0007669"/>
    <property type="project" value="InterPro"/>
</dbReference>
<feature type="domain" description="SIS" evidence="12">
    <location>
        <begin position="287"/>
        <end position="427"/>
    </location>
</feature>
<dbReference type="InterPro" id="IPR035466">
    <property type="entry name" value="GlmS/AgaS_SIS"/>
</dbReference>
<proteinExistence type="inferred from homology"/>
<evidence type="ECO:0000313" key="13">
    <source>
        <dbReference type="EMBL" id="BES86984.1"/>
    </source>
</evidence>
<dbReference type="Gene3D" id="3.60.20.10">
    <property type="entry name" value="Glutamine Phosphoribosylpyrophosphate, subunit 1, domain 1"/>
    <property type="match status" value="1"/>
</dbReference>
<feature type="active site" description="Nucleophile; for GATase activity" evidence="10">
    <location>
        <position position="2"/>
    </location>
</feature>
<dbReference type="InterPro" id="IPR035490">
    <property type="entry name" value="GlmS/FrlB_SIS"/>
</dbReference>
<dbReference type="FunFam" id="3.40.50.10490:FF:000001">
    <property type="entry name" value="Glutamine--fructose-6-phosphate aminotransferase [isomerizing]"/>
    <property type="match status" value="1"/>
</dbReference>
<evidence type="ECO:0000259" key="12">
    <source>
        <dbReference type="PROSITE" id="PS51464"/>
    </source>
</evidence>
<dbReference type="GO" id="GO:0005975">
    <property type="term" value="P:carbohydrate metabolic process"/>
    <property type="evidence" value="ECO:0007669"/>
    <property type="project" value="UniProtKB-UniRule"/>
</dbReference>
<organism evidence="13 14">
    <name type="scientific">Pectobacterium araliae</name>
    <dbReference type="NCBI Taxonomy" id="3073862"/>
    <lineage>
        <taxon>Bacteria</taxon>
        <taxon>Pseudomonadati</taxon>
        <taxon>Pseudomonadota</taxon>
        <taxon>Gammaproteobacteria</taxon>
        <taxon>Enterobacterales</taxon>
        <taxon>Pectobacteriaceae</taxon>
        <taxon>Pectobacterium</taxon>
    </lineage>
</organism>
<keyword evidence="9" id="KW-0315">Glutamine amidotransferase</keyword>
<dbReference type="InterPro" id="IPR046348">
    <property type="entry name" value="SIS_dom_sf"/>
</dbReference>
<comment type="function">
    <text evidence="10">Catalyzes the first step in hexosamine metabolism, converting fructose-6P into glucosamine-6P using glutamine as a nitrogen source.</text>
</comment>
<protein>
    <recommendedName>
        <fullName evidence="4 10">Glutamine--fructose-6-phosphate aminotransferase [isomerizing]</fullName>
        <ecNumber evidence="3 10">2.6.1.16</ecNumber>
    </recommendedName>
    <alternativeName>
        <fullName evidence="10">D-fructose-6-phosphate amidotransferase</fullName>
    </alternativeName>
    <alternativeName>
        <fullName evidence="10">GFAT</fullName>
    </alternativeName>
    <alternativeName>
        <fullName evidence="10">Glucosamine-6-phosphate synthase</fullName>
    </alternativeName>
    <alternativeName>
        <fullName evidence="10">Hexosephosphate aminotransferase</fullName>
    </alternativeName>
    <alternativeName>
        <fullName evidence="10">L-glutamine--D-fructose-6-phosphate amidotransferase</fullName>
    </alternativeName>
</protein>
<evidence type="ECO:0000256" key="6">
    <source>
        <dbReference type="ARBA" id="ARBA00022576"/>
    </source>
</evidence>
<dbReference type="HAMAP" id="MF_00164">
    <property type="entry name" value="GlmS"/>
    <property type="match status" value="1"/>
</dbReference>
<dbReference type="Pfam" id="PF01380">
    <property type="entry name" value="SIS"/>
    <property type="match status" value="2"/>
</dbReference>
<dbReference type="GO" id="GO:0004360">
    <property type="term" value="F:glutamine-fructose-6-phosphate transaminase (isomerizing) activity"/>
    <property type="evidence" value="ECO:0007669"/>
    <property type="project" value="UniProtKB-UniRule"/>
</dbReference>
<gene>
    <name evidence="10 13" type="primary">glmS</name>
    <name evidence="13" type="ORF">PEC302110_40810</name>
</gene>
<evidence type="ECO:0000256" key="2">
    <source>
        <dbReference type="ARBA" id="ARBA00004496"/>
    </source>
</evidence>
<keyword evidence="8" id="KW-0677">Repeat</keyword>
<dbReference type="InterPro" id="IPR001347">
    <property type="entry name" value="SIS_dom"/>
</dbReference>
<keyword evidence="6 10" id="KW-0032">Aminotransferase</keyword>
<dbReference type="NCBIfam" id="NF001484">
    <property type="entry name" value="PRK00331.1"/>
    <property type="match status" value="1"/>
</dbReference>
<dbReference type="InterPro" id="IPR005855">
    <property type="entry name" value="GFAT"/>
</dbReference>
<dbReference type="PROSITE" id="PS51464">
    <property type="entry name" value="SIS"/>
    <property type="match status" value="2"/>
</dbReference>
<dbReference type="SUPFAM" id="SSF56235">
    <property type="entry name" value="N-terminal nucleophile aminohydrolases (Ntn hydrolases)"/>
    <property type="match status" value="1"/>
</dbReference>
<dbReference type="GO" id="GO:0006002">
    <property type="term" value="P:fructose 6-phosphate metabolic process"/>
    <property type="evidence" value="ECO:0007669"/>
    <property type="project" value="TreeGrafter"/>
</dbReference>
<evidence type="ECO:0000256" key="1">
    <source>
        <dbReference type="ARBA" id="ARBA00001031"/>
    </source>
</evidence>
<evidence type="ECO:0000256" key="3">
    <source>
        <dbReference type="ARBA" id="ARBA00012916"/>
    </source>
</evidence>
<feature type="active site" description="For Fru-6P isomerization activity" evidence="10">
    <location>
        <position position="605"/>
    </location>
</feature>
<dbReference type="PANTHER" id="PTHR10937:SF0">
    <property type="entry name" value="GLUTAMINE--FRUCTOSE-6-PHOSPHATE TRANSAMINASE (ISOMERIZING)"/>
    <property type="match status" value="1"/>
</dbReference>
<evidence type="ECO:0000256" key="7">
    <source>
        <dbReference type="ARBA" id="ARBA00022679"/>
    </source>
</evidence>
<dbReference type="GO" id="GO:0005829">
    <property type="term" value="C:cytosol"/>
    <property type="evidence" value="ECO:0007669"/>
    <property type="project" value="TreeGrafter"/>
</dbReference>
<dbReference type="GO" id="GO:0006487">
    <property type="term" value="P:protein N-linked glycosylation"/>
    <property type="evidence" value="ECO:0007669"/>
    <property type="project" value="TreeGrafter"/>
</dbReference>
<dbReference type="AlphaFoldDB" id="A0AAN0KDQ6"/>
<comment type="catalytic activity">
    <reaction evidence="1 10">
        <text>D-fructose 6-phosphate + L-glutamine = D-glucosamine 6-phosphate + L-glutamate</text>
        <dbReference type="Rhea" id="RHEA:13237"/>
        <dbReference type="ChEBI" id="CHEBI:29985"/>
        <dbReference type="ChEBI" id="CHEBI:58359"/>
        <dbReference type="ChEBI" id="CHEBI:58725"/>
        <dbReference type="ChEBI" id="CHEBI:61527"/>
        <dbReference type="EC" id="2.6.1.16"/>
    </reaction>
</comment>
<feature type="domain" description="Glutamine amidotransferase type-2" evidence="11">
    <location>
        <begin position="2"/>
        <end position="219"/>
    </location>
</feature>
<dbReference type="GO" id="GO:0006047">
    <property type="term" value="P:UDP-N-acetylglucosamine metabolic process"/>
    <property type="evidence" value="ECO:0007669"/>
    <property type="project" value="TreeGrafter"/>
</dbReference>
<dbReference type="RefSeq" id="WP_261847349.1">
    <property type="nucleotide sequence ID" value="NZ_AP028908.1"/>
</dbReference>
<evidence type="ECO:0000259" key="11">
    <source>
        <dbReference type="PROSITE" id="PS51278"/>
    </source>
</evidence>
<dbReference type="Gene3D" id="3.40.50.10490">
    <property type="entry name" value="Glucose-6-phosphate isomerase like protein, domain 1"/>
    <property type="match status" value="2"/>
</dbReference>
<accession>A0AAN0KDQ6</accession>
<dbReference type="Pfam" id="PF13522">
    <property type="entry name" value="GATase_6"/>
    <property type="match status" value="1"/>
</dbReference>
<name>A0AAN0KDQ6_9GAMM</name>
<comment type="subunit">
    <text evidence="10">Homodimer.</text>
</comment>
<evidence type="ECO:0000256" key="10">
    <source>
        <dbReference type="HAMAP-Rule" id="MF_00164"/>
    </source>
</evidence>
<dbReference type="EC" id="2.6.1.16" evidence="3 10"/>
<dbReference type="InterPro" id="IPR029055">
    <property type="entry name" value="Ntn_hydrolases_N"/>
</dbReference>
<dbReference type="FunFam" id="3.60.20.10:FF:000006">
    <property type="entry name" value="Glutamine--fructose-6-phosphate aminotransferase [isomerizing]"/>
    <property type="match status" value="1"/>
</dbReference>
<sequence length="610" mass="66978">MCGIVGAVAQRDVAEILLEGLRRLEYRGYDSAGLAVVDSEGHVARLRRLGKVQVLSQAADEHELHGGTGIAHTRWATHGEPSEENAHPHVSEHITIVHNGIIENHEPLRELMIGRGYRFVSETDTEVVAHLVHFEQKENGGTLVDVVKRVIPQLRGAYGMVVLDNRDPSVLVAARSGSPLVIGRGVGENFIASDQLALLPVTRRFMFLEEGDVAEITRRDVRVFDKSGQLATREEIESKVNYDAGDKGAYRHYMQKEIYEQPMAIKNTLEGRFSHGEINLSELGPKADELLAKVEHVQIIACGTSYNSGMVSRYWFEALAGIPCDVEIASEFRYRKPAVRKNSLMITLSQSGETADTLAALRLSKELGYLGSLAICNVAGSSLVRESDLALMTKAGVEIGVASTKAFTTQLTVLLMLVARVGRLRGMDAQIEHDIVHGLQALPARIEQMLSQDKLIESLAEGFSDKHHALFLGRGDQYPIAMEGALKLKEISYIHAEAYAAGELKHGPLALIDADMPVVVVAPNNELLEKLKSNIEEVRARGGELYVFADEDAGFTSSENMKIIPLPHIEEVIAPIFYTVPLQLLSYHVALIKGTDVDQPRNLAKSVTVE</sequence>